<keyword evidence="1 3" id="KW-0479">Metal-binding</keyword>
<keyword evidence="1 3" id="KW-0863">Zinc-finger</keyword>
<feature type="domain" description="B box-type" evidence="5">
    <location>
        <begin position="336"/>
        <end position="376"/>
    </location>
</feature>
<dbReference type="Pfam" id="PF13765">
    <property type="entry name" value="PRY"/>
    <property type="match status" value="1"/>
</dbReference>
<evidence type="ECO:0000256" key="3">
    <source>
        <dbReference type="PROSITE-ProRule" id="PRU00024"/>
    </source>
</evidence>
<dbReference type="EMBL" id="OY660868">
    <property type="protein sequence ID" value="CAJ1055894.1"/>
    <property type="molecule type" value="Genomic_DNA"/>
</dbReference>
<proteinExistence type="predicted"/>
<dbReference type="Proteomes" id="UP001178508">
    <property type="component" value="Chromosome 5"/>
</dbReference>
<feature type="compositionally biased region" description="Basic and acidic residues" evidence="4">
    <location>
        <begin position="77"/>
        <end position="92"/>
    </location>
</feature>
<dbReference type="InterPro" id="IPR003879">
    <property type="entry name" value="Butyrophylin_SPRY"/>
</dbReference>
<organism evidence="7 8">
    <name type="scientific">Xyrichtys novacula</name>
    <name type="common">Pearly razorfish</name>
    <name type="synonym">Hemipteronotus novacula</name>
    <dbReference type="NCBI Taxonomy" id="13765"/>
    <lineage>
        <taxon>Eukaryota</taxon>
        <taxon>Metazoa</taxon>
        <taxon>Chordata</taxon>
        <taxon>Craniata</taxon>
        <taxon>Vertebrata</taxon>
        <taxon>Euteleostomi</taxon>
        <taxon>Actinopterygii</taxon>
        <taxon>Neopterygii</taxon>
        <taxon>Teleostei</taxon>
        <taxon>Neoteleostei</taxon>
        <taxon>Acanthomorphata</taxon>
        <taxon>Eupercaria</taxon>
        <taxon>Labriformes</taxon>
        <taxon>Labridae</taxon>
        <taxon>Xyrichtys</taxon>
    </lineage>
</organism>
<dbReference type="InterPro" id="IPR043136">
    <property type="entry name" value="B30.2/SPRY_sf"/>
</dbReference>
<dbReference type="SUPFAM" id="SSF57845">
    <property type="entry name" value="B-box zinc-binding domain"/>
    <property type="match status" value="1"/>
</dbReference>
<feature type="region of interest" description="Disordered" evidence="4">
    <location>
        <begin position="57"/>
        <end position="111"/>
    </location>
</feature>
<dbReference type="SMART" id="SM00336">
    <property type="entry name" value="BBOX"/>
    <property type="match status" value="1"/>
</dbReference>
<feature type="domain" description="B30.2/SPRY" evidence="6">
    <location>
        <begin position="145"/>
        <end position="336"/>
    </location>
</feature>
<dbReference type="SUPFAM" id="SSF49899">
    <property type="entry name" value="Concanavalin A-like lectins/glucanases"/>
    <property type="match status" value="2"/>
</dbReference>
<sequence>MSLLKDMTATRTLTKVNYEDVTVSSDQTLTDTRTDEGQTSSFFSPHMKVESVCGGSAMNQCEDREEGAPPSKTTLWGEHESQTKAQRPEQQSRPDSPGPGPSGVSFKSDRSKGRLIGFKEGEICDEQRGLGVRAVNQLKETLMKLMEKLICKVELKGVQQYEVDVTLGPETASPWLTPSDDEKQVKHGGVKRNLPDNPQRFTLRWFCLSIEEFLVRFYFEVQVKGKTGWSSGVVRESISRKKTAELDAQSRQCVIGCLHSDWYFALDFPLFGFTPKSEPQRVGVFVDYDEVLNVNRSSVKHGVEMSTMGVTSQKPHLCFFCKSLKRHQLIEPEENLKRRMCEKHNKLLELFCENDQMCLCTECFLSDHRNHIFVSLKEEYEGKKVKLGKTEAEIKQMIQERQLKIQQFKRSVELSDKEANREMAEAKQGFSSGIFYYEVEVKGCTSWDLGVARESINRQRTNVLSPQNGFWTLILRNGNTYDACADPPIRLCLQSQPEKVGVLVDYEEGGVLFVDVDAAALIYAFSGCSFTEKLYPYFSPSFKDGLPMTITPVASGTRGVSLRAQRPLLPLLPLSPPDLLCNLSLSK</sequence>
<dbReference type="Gene3D" id="2.60.120.920">
    <property type="match status" value="2"/>
</dbReference>
<keyword evidence="2" id="KW-0862">Zinc</keyword>
<dbReference type="PROSITE" id="PS50188">
    <property type="entry name" value="B302_SPRY"/>
    <property type="match status" value="2"/>
</dbReference>
<dbReference type="InterPro" id="IPR003877">
    <property type="entry name" value="SPRY_dom"/>
</dbReference>
<dbReference type="InterPro" id="IPR001870">
    <property type="entry name" value="B30.2/SPRY"/>
</dbReference>
<evidence type="ECO:0000256" key="1">
    <source>
        <dbReference type="ARBA" id="ARBA00022771"/>
    </source>
</evidence>
<dbReference type="Pfam" id="PF00622">
    <property type="entry name" value="SPRY"/>
    <property type="match status" value="2"/>
</dbReference>
<dbReference type="CDD" id="cd19769">
    <property type="entry name" value="Bbox2_TRIM16-like"/>
    <property type="match status" value="1"/>
</dbReference>
<dbReference type="InterPro" id="IPR013320">
    <property type="entry name" value="ConA-like_dom_sf"/>
</dbReference>
<evidence type="ECO:0000313" key="8">
    <source>
        <dbReference type="Proteomes" id="UP001178508"/>
    </source>
</evidence>
<dbReference type="InterPro" id="IPR006574">
    <property type="entry name" value="PRY"/>
</dbReference>
<dbReference type="InterPro" id="IPR000315">
    <property type="entry name" value="Znf_B-box"/>
</dbReference>
<reference evidence="7" key="1">
    <citation type="submission" date="2023-08" db="EMBL/GenBank/DDBJ databases">
        <authorList>
            <person name="Alioto T."/>
            <person name="Alioto T."/>
            <person name="Gomez Garrido J."/>
        </authorList>
    </citation>
    <scope>NUCLEOTIDE SEQUENCE</scope>
</reference>
<name>A0AAV1F4K7_XYRNO</name>
<dbReference type="Gene3D" id="3.30.160.60">
    <property type="entry name" value="Classic Zinc Finger"/>
    <property type="match status" value="1"/>
</dbReference>
<dbReference type="PROSITE" id="PS50119">
    <property type="entry name" value="ZF_BBOX"/>
    <property type="match status" value="1"/>
</dbReference>
<keyword evidence="8" id="KW-1185">Reference proteome</keyword>
<protein>
    <submittedName>
        <fullName evidence="7">Uncharacterized protein LOC121912796</fullName>
    </submittedName>
</protein>
<dbReference type="SMART" id="SM00449">
    <property type="entry name" value="SPRY"/>
    <property type="match status" value="1"/>
</dbReference>
<dbReference type="InterPro" id="IPR050143">
    <property type="entry name" value="TRIM/RBCC"/>
</dbReference>
<accession>A0AAV1F4K7</accession>
<evidence type="ECO:0000259" key="6">
    <source>
        <dbReference type="PROSITE" id="PS50188"/>
    </source>
</evidence>
<feature type="domain" description="B30.2/SPRY" evidence="6">
    <location>
        <begin position="372"/>
        <end position="557"/>
    </location>
</feature>
<evidence type="ECO:0000256" key="4">
    <source>
        <dbReference type="SAM" id="MobiDB-lite"/>
    </source>
</evidence>
<dbReference type="SMART" id="SM00589">
    <property type="entry name" value="PRY"/>
    <property type="match status" value="1"/>
</dbReference>
<dbReference type="AlphaFoldDB" id="A0AAV1F4K7"/>
<dbReference type="CDD" id="cd13733">
    <property type="entry name" value="SPRY_PRY_C-I_1"/>
    <property type="match status" value="1"/>
</dbReference>
<evidence type="ECO:0000313" key="7">
    <source>
        <dbReference type="EMBL" id="CAJ1055894.1"/>
    </source>
</evidence>
<evidence type="ECO:0000259" key="5">
    <source>
        <dbReference type="PROSITE" id="PS50119"/>
    </source>
</evidence>
<dbReference type="GO" id="GO:0008270">
    <property type="term" value="F:zinc ion binding"/>
    <property type="evidence" value="ECO:0007669"/>
    <property type="project" value="UniProtKB-KW"/>
</dbReference>
<dbReference type="PANTHER" id="PTHR24103">
    <property type="entry name" value="E3 UBIQUITIN-PROTEIN LIGASE TRIM"/>
    <property type="match status" value="1"/>
</dbReference>
<evidence type="ECO:0000256" key="2">
    <source>
        <dbReference type="ARBA" id="ARBA00022833"/>
    </source>
</evidence>
<dbReference type="PRINTS" id="PR01407">
    <property type="entry name" value="BUTYPHLNCDUF"/>
</dbReference>
<dbReference type="Pfam" id="PF00643">
    <property type="entry name" value="zf-B_box"/>
    <property type="match status" value="1"/>
</dbReference>
<gene>
    <name evidence="7" type="ORF">XNOV1_A003910</name>
</gene>
<feature type="region of interest" description="Disordered" evidence="4">
    <location>
        <begin position="172"/>
        <end position="191"/>
    </location>
</feature>